<sequence length="57" mass="6550">MITCQQQDIFKIRDKIPGHGPQKVLCRYHHLHNGIELVLLACGCSIPISWLLLKEQI</sequence>
<name>A0A0F9K311_9ZZZZ</name>
<keyword evidence="1" id="KW-1133">Transmembrane helix</keyword>
<comment type="caution">
    <text evidence="2">The sequence shown here is derived from an EMBL/GenBank/DDBJ whole genome shotgun (WGS) entry which is preliminary data.</text>
</comment>
<gene>
    <name evidence="2" type="ORF">LCGC14_1381290</name>
</gene>
<feature type="transmembrane region" description="Helical" evidence="1">
    <location>
        <begin position="34"/>
        <end position="53"/>
    </location>
</feature>
<evidence type="ECO:0000313" key="2">
    <source>
        <dbReference type="EMBL" id="KKM76333.1"/>
    </source>
</evidence>
<organism evidence="2">
    <name type="scientific">marine sediment metagenome</name>
    <dbReference type="NCBI Taxonomy" id="412755"/>
    <lineage>
        <taxon>unclassified sequences</taxon>
        <taxon>metagenomes</taxon>
        <taxon>ecological metagenomes</taxon>
    </lineage>
</organism>
<keyword evidence="1" id="KW-0812">Transmembrane</keyword>
<accession>A0A0F9K311</accession>
<proteinExistence type="predicted"/>
<reference evidence="2" key="1">
    <citation type="journal article" date="2015" name="Nature">
        <title>Complex archaea that bridge the gap between prokaryotes and eukaryotes.</title>
        <authorList>
            <person name="Spang A."/>
            <person name="Saw J.H."/>
            <person name="Jorgensen S.L."/>
            <person name="Zaremba-Niedzwiedzka K."/>
            <person name="Martijn J."/>
            <person name="Lind A.E."/>
            <person name="van Eijk R."/>
            <person name="Schleper C."/>
            <person name="Guy L."/>
            <person name="Ettema T.J."/>
        </authorList>
    </citation>
    <scope>NUCLEOTIDE SEQUENCE</scope>
</reference>
<keyword evidence="1" id="KW-0472">Membrane</keyword>
<protein>
    <submittedName>
        <fullName evidence="2">Uncharacterized protein</fullName>
    </submittedName>
</protein>
<evidence type="ECO:0000256" key="1">
    <source>
        <dbReference type="SAM" id="Phobius"/>
    </source>
</evidence>
<dbReference type="AlphaFoldDB" id="A0A0F9K311"/>
<dbReference type="EMBL" id="LAZR01008828">
    <property type="protein sequence ID" value="KKM76333.1"/>
    <property type="molecule type" value="Genomic_DNA"/>
</dbReference>